<gene>
    <name evidence="1" type="ORF">SAMN04488556_4039</name>
</gene>
<proteinExistence type="predicted"/>
<evidence type="ECO:0000313" key="2">
    <source>
        <dbReference type="Proteomes" id="UP000199199"/>
    </source>
</evidence>
<organism evidence="1 2">
    <name type="scientific">Halostagnicola kamekurae</name>
    <dbReference type="NCBI Taxonomy" id="619731"/>
    <lineage>
        <taxon>Archaea</taxon>
        <taxon>Methanobacteriati</taxon>
        <taxon>Methanobacteriota</taxon>
        <taxon>Stenosarchaea group</taxon>
        <taxon>Halobacteria</taxon>
        <taxon>Halobacteriales</taxon>
        <taxon>Natrialbaceae</taxon>
        <taxon>Halostagnicola</taxon>
    </lineage>
</organism>
<protein>
    <submittedName>
        <fullName evidence="1">Uncharacterized protein</fullName>
    </submittedName>
</protein>
<accession>A0A1I6USF1</accession>
<dbReference type="AlphaFoldDB" id="A0A1I6USF1"/>
<dbReference type="EMBL" id="FOZS01000006">
    <property type="protein sequence ID" value="SFT04283.1"/>
    <property type="molecule type" value="Genomic_DNA"/>
</dbReference>
<keyword evidence="2" id="KW-1185">Reference proteome</keyword>
<sequence length="70" mass="8143">MSVNSENDSSELPKEWWTVAYTRSGGRYSETERLSSEKTAKRKRQAILNTYDDILSIELIQETQLAWDSE</sequence>
<reference evidence="2" key="1">
    <citation type="submission" date="2016-10" db="EMBL/GenBank/DDBJ databases">
        <authorList>
            <person name="Varghese N."/>
            <person name="Submissions S."/>
        </authorList>
    </citation>
    <scope>NUCLEOTIDE SEQUENCE [LARGE SCALE GENOMIC DNA]</scope>
    <source>
        <strain evidence="2">DSM 22427</strain>
    </source>
</reference>
<evidence type="ECO:0000313" key="1">
    <source>
        <dbReference type="EMBL" id="SFT04283.1"/>
    </source>
</evidence>
<name>A0A1I6USF1_9EURY</name>
<dbReference type="Proteomes" id="UP000199199">
    <property type="component" value="Unassembled WGS sequence"/>
</dbReference>